<dbReference type="EnsemblPlants" id="Solyc08g015850.2.1">
    <property type="protein sequence ID" value="Solyc08g015850.2.1"/>
    <property type="gene ID" value="Solyc08g015850.2"/>
</dbReference>
<keyword evidence="2" id="KW-1185">Reference proteome</keyword>
<sequence length="119" mass="13349">MAATMKRFIYTTVNVGTKVILDGFRVQSRVVIEKEVVAATRSNATTRLTHGFITSLHPCFLASSKPLPEETEIDMIEDDNGVSGGCWIQITVHVPGKCFLEKHYECRGWKVRCGVMEME</sequence>
<evidence type="ECO:0000313" key="1">
    <source>
        <dbReference type="EnsemblPlants" id="Solyc08g015850.2.1"/>
    </source>
</evidence>
<evidence type="ECO:0000313" key="2">
    <source>
        <dbReference type="Proteomes" id="UP000004994"/>
    </source>
</evidence>
<dbReference type="AlphaFoldDB" id="A0A3Q7IG71"/>
<reference evidence="1" key="2">
    <citation type="submission" date="2019-01" db="UniProtKB">
        <authorList>
            <consortium name="EnsemblPlants"/>
        </authorList>
    </citation>
    <scope>IDENTIFICATION</scope>
    <source>
        <strain evidence="1">cv. Heinz 1706</strain>
    </source>
</reference>
<protein>
    <submittedName>
        <fullName evidence="1">Uncharacterized protein</fullName>
    </submittedName>
</protein>
<name>A0A3Q7IG71_SOLLC</name>
<dbReference type="Proteomes" id="UP000004994">
    <property type="component" value="Chromosome 8"/>
</dbReference>
<proteinExistence type="predicted"/>
<accession>A0A3Q7IG71</accession>
<dbReference type="PaxDb" id="4081-Solyc08g015850.1.1"/>
<reference evidence="1" key="1">
    <citation type="journal article" date="2012" name="Nature">
        <title>The tomato genome sequence provides insights into fleshy fruit evolution.</title>
        <authorList>
            <consortium name="Tomato Genome Consortium"/>
        </authorList>
    </citation>
    <scope>NUCLEOTIDE SEQUENCE [LARGE SCALE GENOMIC DNA]</scope>
    <source>
        <strain evidence="1">cv. Heinz 1706</strain>
    </source>
</reference>
<dbReference type="InParanoid" id="A0A3Q7IG71"/>
<organism evidence="1">
    <name type="scientific">Solanum lycopersicum</name>
    <name type="common">Tomato</name>
    <name type="synonym">Lycopersicon esculentum</name>
    <dbReference type="NCBI Taxonomy" id="4081"/>
    <lineage>
        <taxon>Eukaryota</taxon>
        <taxon>Viridiplantae</taxon>
        <taxon>Streptophyta</taxon>
        <taxon>Embryophyta</taxon>
        <taxon>Tracheophyta</taxon>
        <taxon>Spermatophyta</taxon>
        <taxon>Magnoliopsida</taxon>
        <taxon>eudicotyledons</taxon>
        <taxon>Gunneridae</taxon>
        <taxon>Pentapetalae</taxon>
        <taxon>asterids</taxon>
        <taxon>lamiids</taxon>
        <taxon>Solanales</taxon>
        <taxon>Solanaceae</taxon>
        <taxon>Solanoideae</taxon>
        <taxon>Solaneae</taxon>
        <taxon>Solanum</taxon>
        <taxon>Solanum subgen. Lycopersicon</taxon>
    </lineage>
</organism>
<dbReference type="Gramene" id="Solyc08g015850.2.1">
    <property type="protein sequence ID" value="Solyc08g015850.2.1"/>
    <property type="gene ID" value="Solyc08g015850.2"/>
</dbReference>